<dbReference type="GO" id="GO:0003924">
    <property type="term" value="F:GTPase activity"/>
    <property type="evidence" value="ECO:0007669"/>
    <property type="project" value="InterPro"/>
</dbReference>
<accession>F0XIJ9</accession>
<evidence type="ECO:0000313" key="4">
    <source>
        <dbReference type="EMBL" id="EFX02455.1"/>
    </source>
</evidence>
<evidence type="ECO:0000256" key="1">
    <source>
        <dbReference type="ARBA" id="ARBA00008846"/>
    </source>
</evidence>
<dbReference type="InterPro" id="IPR027417">
    <property type="entry name" value="P-loop_NTPase"/>
</dbReference>
<feature type="region of interest" description="Disordered" evidence="3">
    <location>
        <begin position="180"/>
        <end position="206"/>
    </location>
</feature>
<name>F0XIJ9_GROCL</name>
<dbReference type="RefSeq" id="XP_014171937.1">
    <property type="nucleotide sequence ID" value="XM_014316462.1"/>
</dbReference>
<evidence type="ECO:0000313" key="5">
    <source>
        <dbReference type="Proteomes" id="UP000007796"/>
    </source>
</evidence>
<dbReference type="eggNOG" id="KOG0395">
    <property type="taxonomic scope" value="Eukaryota"/>
</dbReference>
<dbReference type="GO" id="GO:0005525">
    <property type="term" value="F:GTP binding"/>
    <property type="evidence" value="ECO:0007669"/>
    <property type="project" value="InterPro"/>
</dbReference>
<keyword evidence="2" id="KW-0597">Phosphoprotein</keyword>
<protein>
    <submittedName>
        <fullName evidence="4">Ras GTPase</fullName>
    </submittedName>
</protein>
<dbReference type="PRINTS" id="PR00449">
    <property type="entry name" value="RASTRNSFRMNG"/>
</dbReference>
<dbReference type="InParanoid" id="F0XIJ9"/>
<feature type="compositionally biased region" description="Polar residues" evidence="3">
    <location>
        <begin position="180"/>
        <end position="189"/>
    </location>
</feature>
<dbReference type="SMART" id="SM00175">
    <property type="entry name" value="RAB"/>
    <property type="match status" value="1"/>
</dbReference>
<proteinExistence type="inferred from homology"/>
<gene>
    <name evidence="4" type="ORF">CMQ_5816</name>
</gene>
<dbReference type="GeneID" id="25979180"/>
<dbReference type="PANTHER" id="PTHR45775:SF6">
    <property type="entry name" value="RAD, GEM_KIR FAMILY MEMBER 2, ISOFORM C"/>
    <property type="match status" value="1"/>
</dbReference>
<comment type="similarity">
    <text evidence="1">Belongs to the small GTPase superfamily. RGK family.</text>
</comment>
<dbReference type="SUPFAM" id="SSF52540">
    <property type="entry name" value="P-loop containing nucleoside triphosphate hydrolases"/>
    <property type="match status" value="1"/>
</dbReference>
<dbReference type="GO" id="GO:0005246">
    <property type="term" value="F:calcium channel regulator activity"/>
    <property type="evidence" value="ECO:0007669"/>
    <property type="project" value="TreeGrafter"/>
</dbReference>
<dbReference type="HOGENOM" id="CLU_733840_0_0_1"/>
<dbReference type="InterPro" id="IPR051641">
    <property type="entry name" value="RGK_GTP-binding_reg"/>
</dbReference>
<feature type="region of interest" description="Disordered" evidence="3">
    <location>
        <begin position="279"/>
        <end position="298"/>
    </location>
</feature>
<dbReference type="STRING" id="655863.F0XIJ9"/>
<dbReference type="GO" id="GO:0005886">
    <property type="term" value="C:plasma membrane"/>
    <property type="evidence" value="ECO:0007669"/>
    <property type="project" value="TreeGrafter"/>
</dbReference>
<dbReference type="InterPro" id="IPR001806">
    <property type="entry name" value="Small_GTPase"/>
</dbReference>
<dbReference type="Gene3D" id="3.40.50.300">
    <property type="entry name" value="P-loop containing nucleotide triphosphate hydrolases"/>
    <property type="match status" value="1"/>
</dbReference>
<dbReference type="PROSITE" id="PS51419">
    <property type="entry name" value="RAB"/>
    <property type="match status" value="1"/>
</dbReference>
<evidence type="ECO:0000256" key="3">
    <source>
        <dbReference type="SAM" id="MobiDB-lite"/>
    </source>
</evidence>
<dbReference type="Pfam" id="PF00071">
    <property type="entry name" value="Ras"/>
    <property type="match status" value="1"/>
</dbReference>
<dbReference type="EMBL" id="GL629771">
    <property type="protein sequence ID" value="EFX02455.1"/>
    <property type="molecule type" value="Genomic_DNA"/>
</dbReference>
<dbReference type="Proteomes" id="UP000007796">
    <property type="component" value="Unassembled WGS sequence"/>
</dbReference>
<dbReference type="SMART" id="SM00173">
    <property type="entry name" value="RAS"/>
    <property type="match status" value="1"/>
</dbReference>
<evidence type="ECO:0000256" key="2">
    <source>
        <dbReference type="ARBA" id="ARBA00022553"/>
    </source>
</evidence>
<reference evidence="4 5" key="1">
    <citation type="journal article" date="2011" name="Proc. Natl. Acad. Sci. U.S.A.">
        <title>Genome and transcriptome analyses of the mountain pine beetle-fungal symbiont Grosmannia clavigera, a lodgepole pine pathogen.</title>
        <authorList>
            <person name="DiGuistini S."/>
            <person name="Wang Y."/>
            <person name="Liao N.Y."/>
            <person name="Taylor G."/>
            <person name="Tanguay P."/>
            <person name="Feau N."/>
            <person name="Henrissat B."/>
            <person name="Chan S.K."/>
            <person name="Hesse-Orce U."/>
            <person name="Alamouti S.M."/>
            <person name="Tsui C.K.M."/>
            <person name="Docking R.T."/>
            <person name="Levasseur A."/>
            <person name="Haridas S."/>
            <person name="Robertson G."/>
            <person name="Birol I."/>
            <person name="Holt R.A."/>
            <person name="Marra M.A."/>
            <person name="Hamelin R.C."/>
            <person name="Hirst M."/>
            <person name="Jones S.J.M."/>
            <person name="Bohlmann J."/>
            <person name="Breuil C."/>
        </authorList>
    </citation>
    <scope>NUCLEOTIDE SEQUENCE [LARGE SCALE GENOMIC DNA]</scope>
    <source>
        <strain evidence="5">kw1407 / UAMH 11150</strain>
    </source>
</reference>
<dbReference type="OrthoDB" id="18798at2759"/>
<dbReference type="PROSITE" id="PS51421">
    <property type="entry name" value="RAS"/>
    <property type="match status" value="1"/>
</dbReference>
<dbReference type="AlphaFoldDB" id="F0XIJ9"/>
<keyword evidence="5" id="KW-1185">Reference proteome</keyword>
<dbReference type="PANTHER" id="PTHR45775">
    <property type="entry name" value="RAD, GEM/KIR FAMILY MEMBER 2, ISOFORM C"/>
    <property type="match status" value="1"/>
</dbReference>
<sequence>MGSMYWTAEESRYLKAIFKWQDRLQGKLTDRGCEKTAAAAHKAITGEFRVLLIGPKGVGKTALVTRFCDDSFRGEAAPPDSRFEHGGRRTLEIDGKTYTMGILEMPSQHLVLEAADRKNRTRLKKKEGANLAPAAASSANLMLEQALAITEAAVVVYDVGDAASFLKAWSLYELLQWQTGEASQPQPQTSRKKTRHRGRKTEAAHTASGLVLQSLHSQRRRPFSLLLVGSKSDADDGERCVAWDGRFLEASAKTGDNVSELFVRTGREILRQRQLFRQDAGNSTSAAAKPPLSEHKESTALLRIQSQASSKKPGYFLAVFRALGFSFTRRSLSADRPYVT</sequence>
<organism evidence="5">
    <name type="scientific">Grosmannia clavigera (strain kw1407 / UAMH 11150)</name>
    <name type="common">Blue stain fungus</name>
    <name type="synonym">Graphiocladiella clavigera</name>
    <dbReference type="NCBI Taxonomy" id="655863"/>
    <lineage>
        <taxon>Eukaryota</taxon>
        <taxon>Fungi</taxon>
        <taxon>Dikarya</taxon>
        <taxon>Ascomycota</taxon>
        <taxon>Pezizomycotina</taxon>
        <taxon>Sordariomycetes</taxon>
        <taxon>Sordariomycetidae</taxon>
        <taxon>Ophiostomatales</taxon>
        <taxon>Ophiostomataceae</taxon>
        <taxon>Leptographium</taxon>
    </lineage>
</organism>
<feature type="compositionally biased region" description="Basic residues" evidence="3">
    <location>
        <begin position="190"/>
        <end position="199"/>
    </location>
</feature>